<gene>
    <name evidence="5" type="ORF">A4A49_14061</name>
</gene>
<protein>
    <submittedName>
        <fullName evidence="5">Uncharacterized protein</fullName>
    </submittedName>
</protein>
<name>A0A314KVL2_NICAT</name>
<keyword evidence="1" id="KW-0805">Transcription regulation</keyword>
<keyword evidence="6" id="KW-1185">Reference proteome</keyword>
<evidence type="ECO:0000256" key="3">
    <source>
        <dbReference type="ARBA" id="ARBA00023242"/>
    </source>
</evidence>
<dbReference type="PANTHER" id="PTHR31003:SF23">
    <property type="entry name" value="HTH MYB-TYPE DOMAIN-CONTAINING PROTEIN"/>
    <property type="match status" value="1"/>
</dbReference>
<accession>A0A314KVL2</accession>
<dbReference type="InterPro" id="IPR006447">
    <property type="entry name" value="Myb_dom_plants"/>
</dbReference>
<feature type="region of interest" description="Disordered" evidence="4">
    <location>
        <begin position="39"/>
        <end position="99"/>
    </location>
</feature>
<keyword evidence="3" id="KW-0539">Nucleus</keyword>
<dbReference type="Proteomes" id="UP000187609">
    <property type="component" value="Unassembled WGS sequence"/>
</dbReference>
<dbReference type="PANTHER" id="PTHR31003">
    <property type="entry name" value="MYB FAMILY TRANSCRIPTION FACTOR"/>
    <property type="match status" value="1"/>
</dbReference>
<feature type="compositionally biased region" description="Polar residues" evidence="4">
    <location>
        <begin position="41"/>
        <end position="51"/>
    </location>
</feature>
<evidence type="ECO:0000313" key="6">
    <source>
        <dbReference type="Proteomes" id="UP000187609"/>
    </source>
</evidence>
<reference evidence="5" key="1">
    <citation type="submission" date="2016-11" db="EMBL/GenBank/DDBJ databases">
        <title>The genome of Nicotiana attenuata.</title>
        <authorList>
            <person name="Xu S."/>
            <person name="Brockmoeller T."/>
            <person name="Gaquerel E."/>
            <person name="Navarro A."/>
            <person name="Kuhl H."/>
            <person name="Gase K."/>
            <person name="Ling Z."/>
            <person name="Zhou W."/>
            <person name="Kreitzer C."/>
            <person name="Stanke M."/>
            <person name="Tang H."/>
            <person name="Lyons E."/>
            <person name="Pandey P."/>
            <person name="Pandey S.P."/>
            <person name="Timmermann B."/>
            <person name="Baldwin I.T."/>
        </authorList>
    </citation>
    <scope>NUCLEOTIDE SEQUENCE [LARGE SCALE GENOMIC DNA]</scope>
    <source>
        <strain evidence="5">UT</strain>
    </source>
</reference>
<evidence type="ECO:0000256" key="1">
    <source>
        <dbReference type="ARBA" id="ARBA00023015"/>
    </source>
</evidence>
<dbReference type="NCBIfam" id="TIGR01557">
    <property type="entry name" value="myb_SHAQKYF"/>
    <property type="match status" value="1"/>
</dbReference>
<sequence>MQVDGLTNDEVKSHLQKYRLHVRRVPLLGCSWSTMDEIGESSKTNATQSGSPEGPLHFTGSGSAIGMSNNEGKTMEEEDNKSESYTWNGQLPKSIETHV</sequence>
<dbReference type="Gene3D" id="1.10.10.60">
    <property type="entry name" value="Homeodomain-like"/>
    <property type="match status" value="1"/>
</dbReference>
<evidence type="ECO:0000256" key="2">
    <source>
        <dbReference type="ARBA" id="ARBA00023163"/>
    </source>
</evidence>
<dbReference type="Gramene" id="OIT33255">
    <property type="protein sequence ID" value="OIT33255"/>
    <property type="gene ID" value="A4A49_14061"/>
</dbReference>
<dbReference type="EMBL" id="MJEQ01000914">
    <property type="protein sequence ID" value="OIT33255.1"/>
    <property type="molecule type" value="Genomic_DNA"/>
</dbReference>
<dbReference type="STRING" id="49451.A0A314KVL2"/>
<dbReference type="InterPro" id="IPR044787">
    <property type="entry name" value="HHO5-like"/>
</dbReference>
<dbReference type="AlphaFoldDB" id="A0A314KVL2"/>
<proteinExistence type="predicted"/>
<comment type="caution">
    <text evidence="5">The sequence shown here is derived from an EMBL/GenBank/DDBJ whole genome shotgun (WGS) entry which is preliminary data.</text>
</comment>
<evidence type="ECO:0000256" key="4">
    <source>
        <dbReference type="SAM" id="MobiDB-lite"/>
    </source>
</evidence>
<dbReference type="GO" id="GO:0003700">
    <property type="term" value="F:DNA-binding transcription factor activity"/>
    <property type="evidence" value="ECO:0007669"/>
    <property type="project" value="InterPro"/>
</dbReference>
<dbReference type="GO" id="GO:0005634">
    <property type="term" value="C:nucleus"/>
    <property type="evidence" value="ECO:0007669"/>
    <property type="project" value="UniProtKB-SubCell"/>
</dbReference>
<dbReference type="SMR" id="A0A314KVL2"/>
<feature type="compositionally biased region" description="Polar residues" evidence="4">
    <location>
        <begin position="60"/>
        <end position="72"/>
    </location>
</feature>
<organism evidence="5 6">
    <name type="scientific">Nicotiana attenuata</name>
    <name type="common">Coyote tobacco</name>
    <dbReference type="NCBI Taxonomy" id="49451"/>
    <lineage>
        <taxon>Eukaryota</taxon>
        <taxon>Viridiplantae</taxon>
        <taxon>Streptophyta</taxon>
        <taxon>Embryophyta</taxon>
        <taxon>Tracheophyta</taxon>
        <taxon>Spermatophyta</taxon>
        <taxon>Magnoliopsida</taxon>
        <taxon>eudicotyledons</taxon>
        <taxon>Gunneridae</taxon>
        <taxon>Pentapetalae</taxon>
        <taxon>asterids</taxon>
        <taxon>lamiids</taxon>
        <taxon>Solanales</taxon>
        <taxon>Solanaceae</taxon>
        <taxon>Nicotianoideae</taxon>
        <taxon>Nicotianeae</taxon>
        <taxon>Nicotiana</taxon>
    </lineage>
</organism>
<dbReference type="GO" id="GO:0003677">
    <property type="term" value="F:DNA binding"/>
    <property type="evidence" value="ECO:0007669"/>
    <property type="project" value="UniProtKB-KW"/>
</dbReference>
<keyword evidence="2" id="KW-0804">Transcription</keyword>
<evidence type="ECO:0000313" key="5">
    <source>
        <dbReference type="EMBL" id="OIT33255.1"/>
    </source>
</evidence>